<evidence type="ECO:0000256" key="4">
    <source>
        <dbReference type="ARBA" id="ARBA00023136"/>
    </source>
</evidence>
<dbReference type="Pfam" id="PF00083">
    <property type="entry name" value="Sugar_tr"/>
    <property type="match status" value="1"/>
</dbReference>
<protein>
    <recommendedName>
        <fullName evidence="6">Major facilitator superfamily (MFS) profile domain-containing protein</fullName>
    </recommendedName>
</protein>
<dbReference type="Proteomes" id="UP000276991">
    <property type="component" value="Unassembled WGS sequence"/>
</dbReference>
<feature type="transmembrane region" description="Helical" evidence="5">
    <location>
        <begin position="185"/>
        <end position="202"/>
    </location>
</feature>
<feature type="transmembrane region" description="Helical" evidence="5">
    <location>
        <begin position="59"/>
        <end position="82"/>
    </location>
</feature>
<name>A0A498SBC6_ACAVI</name>
<evidence type="ECO:0000259" key="6">
    <source>
        <dbReference type="PROSITE" id="PS50850"/>
    </source>
</evidence>
<sequence length="554" mass="63143">MIKDRYKLLAASLPREDDDEWTDELERELKVPRNEYEAYRSLDANKLLNEFGTYGRYQMISYILCQLTNFFYAISIFVIIFVNRKPPDFTCKIDNPTRMKMINSMDPCIIKDLNTGNELKCSSINSGTSIISNSTNRSYSILFEYELLCVNPFIQEAGFSIFSAGALLAVPIASHLSDQYGRRRILLISIYSSVILNFIIAFSPNYAIFVLLRFLVGAAADVSYLTIGSILCCETVAGSFREWINLFGVTSWLLGYFYVGALELFIKDWRKLYFASALPSVLTIAYYWLLPESPHWMLARRRIRGIQQYIKISSWFNNVEIDLNKCQSENIHKTAANEFNQGTVCNLFKYKRIVYFLCVNGYITMTMNFCYFVISFDSINLTADAFTGYVLSGLSEVPGCIIVIPLLHFFGRRSVACASFFLQATAAFITPFLRGIQWARISCNLFGRMVNDIIFATHPLLANEMMPTTIRTISYSIINIPQSIGIMFSPLLKYTDLDDDKVPQFILAGLSFAAAALTITLPETKDKPMPEDVSQLDPGPFLKYFITRNRLTKK</sequence>
<dbReference type="PROSITE" id="PS50850">
    <property type="entry name" value="MFS"/>
    <property type="match status" value="1"/>
</dbReference>
<feature type="transmembrane region" description="Helical" evidence="5">
    <location>
        <begin position="208"/>
        <end position="231"/>
    </location>
</feature>
<evidence type="ECO:0000256" key="3">
    <source>
        <dbReference type="ARBA" id="ARBA00022989"/>
    </source>
</evidence>
<feature type="transmembrane region" description="Helical" evidence="5">
    <location>
        <begin position="386"/>
        <end position="407"/>
    </location>
</feature>
<dbReference type="STRING" id="6277.A0A498SBC6"/>
<dbReference type="InterPro" id="IPR005828">
    <property type="entry name" value="MFS_sugar_transport-like"/>
</dbReference>
<reference evidence="7 8" key="1">
    <citation type="submission" date="2018-08" db="EMBL/GenBank/DDBJ databases">
        <authorList>
            <person name="Laetsch R D."/>
            <person name="Stevens L."/>
            <person name="Kumar S."/>
            <person name="Blaxter L. M."/>
        </authorList>
    </citation>
    <scope>NUCLEOTIDE SEQUENCE [LARGE SCALE GENOMIC DNA]</scope>
</reference>
<feature type="transmembrane region" description="Helical" evidence="5">
    <location>
        <begin position="153"/>
        <end position="173"/>
    </location>
</feature>
<feature type="transmembrane region" description="Helical" evidence="5">
    <location>
        <begin position="272"/>
        <end position="290"/>
    </location>
</feature>
<feature type="transmembrane region" description="Helical" evidence="5">
    <location>
        <begin position="504"/>
        <end position="521"/>
    </location>
</feature>
<feature type="transmembrane region" description="Helical" evidence="5">
    <location>
        <begin position="353"/>
        <end position="374"/>
    </location>
</feature>
<evidence type="ECO:0000256" key="1">
    <source>
        <dbReference type="ARBA" id="ARBA00004141"/>
    </source>
</evidence>
<keyword evidence="2 5" id="KW-0812">Transmembrane</keyword>
<dbReference type="GO" id="GO:0016020">
    <property type="term" value="C:membrane"/>
    <property type="evidence" value="ECO:0007669"/>
    <property type="project" value="UniProtKB-SubCell"/>
</dbReference>
<keyword evidence="4 5" id="KW-0472">Membrane</keyword>
<dbReference type="SUPFAM" id="SSF103473">
    <property type="entry name" value="MFS general substrate transporter"/>
    <property type="match status" value="1"/>
</dbReference>
<evidence type="ECO:0000256" key="5">
    <source>
        <dbReference type="SAM" id="Phobius"/>
    </source>
</evidence>
<proteinExistence type="predicted"/>
<dbReference type="PANTHER" id="PTHR24064">
    <property type="entry name" value="SOLUTE CARRIER FAMILY 22 MEMBER"/>
    <property type="match status" value="1"/>
</dbReference>
<dbReference type="InterPro" id="IPR036259">
    <property type="entry name" value="MFS_trans_sf"/>
</dbReference>
<evidence type="ECO:0000256" key="2">
    <source>
        <dbReference type="ARBA" id="ARBA00022692"/>
    </source>
</evidence>
<feature type="transmembrane region" description="Helical" evidence="5">
    <location>
        <begin position="414"/>
        <end position="433"/>
    </location>
</feature>
<dbReference type="GO" id="GO:0022857">
    <property type="term" value="F:transmembrane transporter activity"/>
    <property type="evidence" value="ECO:0007669"/>
    <property type="project" value="InterPro"/>
</dbReference>
<keyword evidence="8" id="KW-1185">Reference proteome</keyword>
<feature type="transmembrane region" description="Helical" evidence="5">
    <location>
        <begin position="243"/>
        <end position="266"/>
    </location>
</feature>
<feature type="domain" description="Major facilitator superfamily (MFS) profile" evidence="6">
    <location>
        <begin position="61"/>
        <end position="527"/>
    </location>
</feature>
<dbReference type="Gene3D" id="1.20.1250.20">
    <property type="entry name" value="MFS general substrate transporter like domains"/>
    <property type="match status" value="1"/>
</dbReference>
<comment type="subcellular location">
    <subcellularLocation>
        <location evidence="1">Membrane</location>
        <topology evidence="1">Multi-pass membrane protein</topology>
    </subcellularLocation>
</comment>
<evidence type="ECO:0000313" key="8">
    <source>
        <dbReference type="Proteomes" id="UP000276991"/>
    </source>
</evidence>
<gene>
    <name evidence="7" type="ORF">NAV_LOCUS644</name>
</gene>
<accession>A0A498SBC6</accession>
<organism evidence="7 8">
    <name type="scientific">Acanthocheilonema viteae</name>
    <name type="common">Filarial nematode worm</name>
    <name type="synonym">Dipetalonema viteae</name>
    <dbReference type="NCBI Taxonomy" id="6277"/>
    <lineage>
        <taxon>Eukaryota</taxon>
        <taxon>Metazoa</taxon>
        <taxon>Ecdysozoa</taxon>
        <taxon>Nematoda</taxon>
        <taxon>Chromadorea</taxon>
        <taxon>Rhabditida</taxon>
        <taxon>Spirurina</taxon>
        <taxon>Spiruromorpha</taxon>
        <taxon>Filarioidea</taxon>
        <taxon>Onchocercidae</taxon>
        <taxon>Acanthocheilonema</taxon>
    </lineage>
</organism>
<dbReference type="AlphaFoldDB" id="A0A498SBC6"/>
<dbReference type="OrthoDB" id="3936150at2759"/>
<dbReference type="InterPro" id="IPR020846">
    <property type="entry name" value="MFS_dom"/>
</dbReference>
<evidence type="ECO:0000313" key="7">
    <source>
        <dbReference type="EMBL" id="VBB25814.1"/>
    </source>
</evidence>
<dbReference type="EMBL" id="UPTC01000043">
    <property type="protein sequence ID" value="VBB25814.1"/>
    <property type="molecule type" value="Genomic_DNA"/>
</dbReference>
<keyword evidence="3 5" id="KW-1133">Transmembrane helix</keyword>